<evidence type="ECO:0000313" key="2">
    <source>
        <dbReference type="Proteomes" id="UP001160148"/>
    </source>
</evidence>
<evidence type="ECO:0000313" key="1">
    <source>
        <dbReference type="EMBL" id="CAI6353108.1"/>
    </source>
</evidence>
<dbReference type="Proteomes" id="UP001160148">
    <property type="component" value="Unassembled WGS sequence"/>
</dbReference>
<proteinExistence type="predicted"/>
<accession>A0AAV0WBE7</accession>
<gene>
    <name evidence="1" type="ORF">MEUPH1_LOCUS9268</name>
</gene>
<organism evidence="1 2">
    <name type="scientific">Macrosiphum euphorbiae</name>
    <name type="common">potato aphid</name>
    <dbReference type="NCBI Taxonomy" id="13131"/>
    <lineage>
        <taxon>Eukaryota</taxon>
        <taxon>Metazoa</taxon>
        <taxon>Ecdysozoa</taxon>
        <taxon>Arthropoda</taxon>
        <taxon>Hexapoda</taxon>
        <taxon>Insecta</taxon>
        <taxon>Pterygota</taxon>
        <taxon>Neoptera</taxon>
        <taxon>Paraneoptera</taxon>
        <taxon>Hemiptera</taxon>
        <taxon>Sternorrhyncha</taxon>
        <taxon>Aphidomorpha</taxon>
        <taxon>Aphidoidea</taxon>
        <taxon>Aphididae</taxon>
        <taxon>Macrosiphini</taxon>
        <taxon>Macrosiphum</taxon>
    </lineage>
</organism>
<protein>
    <submittedName>
        <fullName evidence="1">Uncharacterized protein</fullName>
    </submittedName>
</protein>
<keyword evidence="2" id="KW-1185">Reference proteome</keyword>
<comment type="caution">
    <text evidence="1">The sequence shown here is derived from an EMBL/GenBank/DDBJ whole genome shotgun (WGS) entry which is preliminary data.</text>
</comment>
<sequence length="113" mass="13661">MHRLERKKKLIALLILRHLKIDDEDEEYMIHEHWNLKKKVSEIYNKRENEGIFKMLINNHLVDEEQRFKSYFRVTREMFAYILNLVEGDLTTASYNRVKTPITAAEKLALTLR</sequence>
<dbReference type="AlphaFoldDB" id="A0AAV0WBE7"/>
<reference evidence="1 2" key="1">
    <citation type="submission" date="2023-01" db="EMBL/GenBank/DDBJ databases">
        <authorList>
            <person name="Whitehead M."/>
        </authorList>
    </citation>
    <scope>NUCLEOTIDE SEQUENCE [LARGE SCALE GENOMIC DNA]</scope>
</reference>
<name>A0AAV0WBE7_9HEMI</name>
<dbReference type="EMBL" id="CARXXK010000002">
    <property type="protein sequence ID" value="CAI6353108.1"/>
    <property type="molecule type" value="Genomic_DNA"/>
</dbReference>